<evidence type="ECO:0000313" key="8">
    <source>
        <dbReference type="Proteomes" id="UP000009022"/>
    </source>
</evidence>
<dbReference type="FunCoup" id="B3S817">
    <property type="interactions" value="2164"/>
</dbReference>
<dbReference type="Pfam" id="PF04112">
    <property type="entry name" value="Mak10"/>
    <property type="match status" value="2"/>
</dbReference>
<sequence>MSQEGMKNIANGVQSEVRFSYNDWQKWLPEDGEMIDGKIISGSEQVPIHWKDITQAFQNSCQELKPGELVHDQYFSLYEAMSAVELMDPKMDSGMIYRDCASPILSFEEAVEKNKVQVDNFSPSQLIGIVDELLACVASWLDGQPLVQTIFTCSYLHKVELIEDTYLKAYCVGILKSCDLIWSLIQSGQVFEEEDFCCPSHGCSLQTNVTNAKAFASLKEVDENCARNVKKSGRKPEEETDEQAKSKNLLYQALHTRIKFCRLFYSFFHHLLGTKMNEPFLDVVKASNNRLQSMYAMIPLIKDTCILGDQAEMNDCGNNCMMGFNPLICMKHLPSQFPKAIEIMERTKACDYIYTLIGRLLRATEVVEISNIDNIIQFFANFSCDNPDVLSRSALQHLFCETFKSCNDKKAMNEIIKKAIKIFTQPPILNNPSLKGSQRALEISEAFFERSDGPISRLLFTYCCNRSRQREKIGGLLEELSAMQEEASQCDEQLNVIMERIDSQLHHRPYLGLWGLYHTCKIMEYYLLLGFELDLYGTYEYYIVYWYVDYLYNHRLSCLYAADKHLQAHEAASLDFRKNKNKKSKKKKKVSEHTLEIQLVDAKQSMCKGYLRAIDGFVKQEKMAHQNSKYDNEKLRYEHRILPFMNVYSPQLITYEKFTEVREYTRAALATATEFYSSSAKFFNMAKTKLEEISKPNDDVTNLIKITKTNMVVMNLLASGHKKESKV</sequence>
<dbReference type="InterPro" id="IPR007244">
    <property type="entry name" value="Naa35_N"/>
</dbReference>
<dbReference type="KEGG" id="tad:TRIADDRAFT_60373"/>
<dbReference type="CTD" id="6757658"/>
<dbReference type="AlphaFoldDB" id="B3S817"/>
<dbReference type="PANTHER" id="PTHR21373:SF0">
    <property type="entry name" value="N-ALPHA-ACETYLTRANSFERASE 35, NATC AUXILIARY SUBUNIT"/>
    <property type="match status" value="1"/>
</dbReference>
<accession>B3S817</accession>
<name>B3S817_TRIAD</name>
<dbReference type="GeneID" id="6757658"/>
<proteinExistence type="inferred from homology"/>
<feature type="domain" description="NAA35-like N-terminal" evidence="5">
    <location>
        <begin position="66"/>
        <end position="161"/>
    </location>
</feature>
<dbReference type="HOGENOM" id="CLU_011757_1_1_1"/>
<keyword evidence="3" id="KW-0963">Cytoplasm</keyword>
<dbReference type="OMA" id="QMEWIVQ"/>
<dbReference type="GO" id="GO:0043066">
    <property type="term" value="P:negative regulation of apoptotic process"/>
    <property type="evidence" value="ECO:0000318"/>
    <property type="project" value="GO_Central"/>
</dbReference>
<dbReference type="Proteomes" id="UP000009022">
    <property type="component" value="Unassembled WGS sequence"/>
</dbReference>
<evidence type="ECO:0000256" key="4">
    <source>
        <dbReference type="ARBA" id="ARBA00030494"/>
    </source>
</evidence>
<evidence type="ECO:0000256" key="3">
    <source>
        <dbReference type="ARBA" id="ARBA00022490"/>
    </source>
</evidence>
<dbReference type="GO" id="GO:0031417">
    <property type="term" value="C:NatC complex"/>
    <property type="evidence" value="ECO:0000318"/>
    <property type="project" value="GO_Central"/>
</dbReference>
<comment type="subcellular location">
    <subcellularLocation>
        <location evidence="1">Cytoplasm</location>
    </subcellularLocation>
</comment>
<comment type="similarity">
    <text evidence="2">Belongs to the MAK10 family.</text>
</comment>
<organism evidence="7 8">
    <name type="scientific">Trichoplax adhaerens</name>
    <name type="common">Trichoplax reptans</name>
    <dbReference type="NCBI Taxonomy" id="10228"/>
    <lineage>
        <taxon>Eukaryota</taxon>
        <taxon>Metazoa</taxon>
        <taxon>Placozoa</taxon>
        <taxon>Uniplacotomia</taxon>
        <taxon>Trichoplacea</taxon>
        <taxon>Trichoplacidae</taxon>
        <taxon>Trichoplax</taxon>
    </lineage>
</organism>
<dbReference type="InterPro" id="IPR057982">
    <property type="entry name" value="TPR_NAA35"/>
</dbReference>
<dbReference type="RefSeq" id="XP_002116358.1">
    <property type="nucleotide sequence ID" value="XM_002116322.1"/>
</dbReference>
<dbReference type="EMBL" id="DS985255">
    <property type="protein sequence ID" value="EDV21028.1"/>
    <property type="molecule type" value="Genomic_DNA"/>
</dbReference>
<dbReference type="OrthoDB" id="269405at2759"/>
<evidence type="ECO:0000313" key="7">
    <source>
        <dbReference type="EMBL" id="EDV21028.1"/>
    </source>
</evidence>
<keyword evidence="8" id="KW-1185">Reference proteome</keyword>
<feature type="domain" description="NAA35-like N-terminal" evidence="5">
    <location>
        <begin position="164"/>
        <end position="212"/>
    </location>
</feature>
<dbReference type="Pfam" id="PF25789">
    <property type="entry name" value="TPR_NAA35"/>
    <property type="match status" value="1"/>
</dbReference>
<dbReference type="PhylomeDB" id="B3S817"/>
<evidence type="ECO:0000256" key="2">
    <source>
        <dbReference type="ARBA" id="ARBA00006289"/>
    </source>
</evidence>
<dbReference type="InParanoid" id="B3S817"/>
<dbReference type="eggNOG" id="KOG2343">
    <property type="taxonomic scope" value="Eukaryota"/>
</dbReference>
<evidence type="ECO:0000259" key="5">
    <source>
        <dbReference type="Pfam" id="PF04112"/>
    </source>
</evidence>
<dbReference type="PANTHER" id="PTHR21373">
    <property type="entry name" value="GLUCOSE REPRESSIBLE PROTEIN MAK10"/>
    <property type="match status" value="1"/>
</dbReference>
<evidence type="ECO:0000256" key="1">
    <source>
        <dbReference type="ARBA" id="ARBA00004496"/>
    </source>
</evidence>
<feature type="domain" description="NAA35-like TPR repeats" evidence="6">
    <location>
        <begin position="363"/>
        <end position="726"/>
    </location>
</feature>
<reference evidence="7 8" key="1">
    <citation type="journal article" date="2008" name="Nature">
        <title>The Trichoplax genome and the nature of placozoans.</title>
        <authorList>
            <person name="Srivastava M."/>
            <person name="Begovic E."/>
            <person name="Chapman J."/>
            <person name="Putnam N.H."/>
            <person name="Hellsten U."/>
            <person name="Kawashima T."/>
            <person name="Kuo A."/>
            <person name="Mitros T."/>
            <person name="Salamov A."/>
            <person name="Carpenter M.L."/>
            <person name="Signorovitch A.Y."/>
            <person name="Moreno M.A."/>
            <person name="Kamm K."/>
            <person name="Grimwood J."/>
            <person name="Schmutz J."/>
            <person name="Shapiro H."/>
            <person name="Grigoriev I.V."/>
            <person name="Buss L.W."/>
            <person name="Schierwater B."/>
            <person name="Dellaporta S.L."/>
            <person name="Rokhsar D.S."/>
        </authorList>
    </citation>
    <scope>NUCLEOTIDE SEQUENCE [LARGE SCALE GENOMIC DNA]</scope>
    <source>
        <strain evidence="7 8">Grell-BS-1999</strain>
    </source>
</reference>
<dbReference type="STRING" id="10228.B3S817"/>
<gene>
    <name evidence="7" type="ORF">TRIADDRAFT_60373</name>
</gene>
<protein>
    <recommendedName>
        <fullName evidence="4">Protein MAK10 homolog</fullName>
    </recommendedName>
</protein>
<evidence type="ECO:0000259" key="6">
    <source>
        <dbReference type="Pfam" id="PF25789"/>
    </source>
</evidence>
<dbReference type="InterPro" id="IPR057983">
    <property type="entry name" value="NAA35-like_N"/>
</dbReference>